<dbReference type="PANTHER" id="PTHR34818">
    <property type="entry name" value="PROTEIN BLI-3"/>
    <property type="match status" value="1"/>
</dbReference>
<dbReference type="PANTHER" id="PTHR34818:SF1">
    <property type="entry name" value="PROTEIN BLI-3"/>
    <property type="match status" value="1"/>
</dbReference>
<reference evidence="2 3" key="1">
    <citation type="journal article" date="2014" name="Int. J. Syst. Evol. Microbiol.">
        <title>Complete genome sequence of Corynebacterium casei LMG S-19264T (=DSM 44701T), isolated from a smear-ripened cheese.</title>
        <authorList>
            <consortium name="US DOE Joint Genome Institute (JGI-PGF)"/>
            <person name="Walter F."/>
            <person name="Albersmeier A."/>
            <person name="Kalinowski J."/>
            <person name="Ruckert C."/>
        </authorList>
    </citation>
    <scope>NUCLEOTIDE SEQUENCE [LARGE SCALE GENOMIC DNA]</scope>
    <source>
        <strain evidence="2 3">CGMCC 1.12976</strain>
    </source>
</reference>
<name>A0A917EZ41_9MICO</name>
<evidence type="ECO:0000259" key="1">
    <source>
        <dbReference type="Pfam" id="PF16242"/>
    </source>
</evidence>
<dbReference type="SUPFAM" id="SSF50475">
    <property type="entry name" value="FMN-binding split barrel"/>
    <property type="match status" value="1"/>
</dbReference>
<sequence length="167" mass="17982">MTDTTHTTTHTEDVDAVAKLIKGAKVALLTTITASGDLHSRPLGVQDEDFDGELWFFTQDPSEKTADIRDNAHVNVSLESGKGFLSIAGTASVVKDAAKIDELWNTQTEAWFPEGREDPTVALIKVDATSAEYWVTNEPKVVTLFKVAKAAATGGQPDIGENHSVDL</sequence>
<feature type="domain" description="General stress protein FMN-binding split barrel" evidence="1">
    <location>
        <begin position="12"/>
        <end position="158"/>
    </location>
</feature>
<dbReference type="Proteomes" id="UP000598775">
    <property type="component" value="Unassembled WGS sequence"/>
</dbReference>
<dbReference type="InterPro" id="IPR052917">
    <property type="entry name" value="Stress-Dev_Protein"/>
</dbReference>
<dbReference type="Gene3D" id="2.30.110.10">
    <property type="entry name" value="Electron Transport, Fmn-binding Protein, Chain A"/>
    <property type="match status" value="1"/>
</dbReference>
<proteinExistence type="predicted"/>
<comment type="caution">
    <text evidence="2">The sequence shown here is derived from an EMBL/GenBank/DDBJ whole genome shotgun (WGS) entry which is preliminary data.</text>
</comment>
<dbReference type="RefSeq" id="WP_188679400.1">
    <property type="nucleotide sequence ID" value="NZ_BMGP01000005.1"/>
</dbReference>
<evidence type="ECO:0000313" key="3">
    <source>
        <dbReference type="Proteomes" id="UP000598775"/>
    </source>
</evidence>
<dbReference type="InterPro" id="IPR038725">
    <property type="entry name" value="YdaG_split_barrel_FMN-bd"/>
</dbReference>
<organism evidence="2 3">
    <name type="scientific">Subtercola lobariae</name>
    <dbReference type="NCBI Taxonomy" id="1588641"/>
    <lineage>
        <taxon>Bacteria</taxon>
        <taxon>Bacillati</taxon>
        <taxon>Actinomycetota</taxon>
        <taxon>Actinomycetes</taxon>
        <taxon>Micrococcales</taxon>
        <taxon>Microbacteriaceae</taxon>
        <taxon>Subtercola</taxon>
    </lineage>
</organism>
<keyword evidence="3" id="KW-1185">Reference proteome</keyword>
<accession>A0A917EZ41</accession>
<dbReference type="AlphaFoldDB" id="A0A917EZ41"/>
<dbReference type="Pfam" id="PF16242">
    <property type="entry name" value="Pyrid_ox_like"/>
    <property type="match status" value="1"/>
</dbReference>
<gene>
    <name evidence="2" type="ORF">GCM10011399_29070</name>
</gene>
<protein>
    <submittedName>
        <fullName evidence="2">General stress protein</fullName>
    </submittedName>
</protein>
<dbReference type="InterPro" id="IPR012349">
    <property type="entry name" value="Split_barrel_FMN-bd"/>
</dbReference>
<evidence type="ECO:0000313" key="2">
    <source>
        <dbReference type="EMBL" id="GGF34065.1"/>
    </source>
</evidence>
<dbReference type="EMBL" id="BMGP01000005">
    <property type="protein sequence ID" value="GGF34065.1"/>
    <property type="molecule type" value="Genomic_DNA"/>
</dbReference>